<feature type="compositionally biased region" description="Polar residues" evidence="7">
    <location>
        <begin position="1"/>
        <end position="14"/>
    </location>
</feature>
<dbReference type="FunFam" id="1.25.40.10:FF:000419">
    <property type="entry name" value="Outer membrane protein assembly factor BamD"/>
    <property type="match status" value="1"/>
</dbReference>
<dbReference type="OrthoDB" id="9779191at2"/>
<reference evidence="9 10" key="1">
    <citation type="submission" date="2019-03" db="EMBL/GenBank/DDBJ databases">
        <title>Genomic Encyclopedia of Type Strains, Phase IV (KMG-IV): sequencing the most valuable type-strain genomes for metagenomic binning, comparative biology and taxonomic classification.</title>
        <authorList>
            <person name="Goeker M."/>
        </authorList>
    </citation>
    <scope>NUCLEOTIDE SEQUENCE [LARGE SCALE GENOMIC DNA]</scope>
    <source>
        <strain evidence="9 10">DSM 23344</strain>
    </source>
</reference>
<keyword evidence="10" id="KW-1185">Reference proteome</keyword>
<dbReference type="Gene3D" id="1.25.40.10">
    <property type="entry name" value="Tetratricopeptide repeat domain"/>
    <property type="match status" value="1"/>
</dbReference>
<sequence length="316" mass="35315">MATRLNHGNTQPVSTLPDRVATPLRHTPRALLASLVLALLAACAGNDEMPDIAADSGEAQIYRQAERFLDSRNYNMAVRSLQALESRYPFGKYAEQAQLELIYAHYGALETEAAIEAANRFIRLHPQHPNVDYAYYMKGLAATAADQDILSRFLPLDKTTRDVTYAREAFAEFSQLVSRYPDSAYAADAKARMVYLRNLLARHEINVANYYFRRGAYLAAANRGRYVVENFQRTPAVADGLAVMAQGYILLGKDDLAKQATETLALNFPDHPALEKGGSLRSEYTLEGEQRSLINRLSFGLFDPPRPPQFDSRDSD</sequence>
<dbReference type="AlphaFoldDB" id="A0A4R2L6M6"/>
<accession>A0A4R2L6M6</accession>
<comment type="function">
    <text evidence="6">Part of the outer membrane protein assembly complex, which is involved in assembly and insertion of beta-barrel proteins into the outer membrane.</text>
</comment>
<evidence type="ECO:0000256" key="1">
    <source>
        <dbReference type="ARBA" id="ARBA00022729"/>
    </source>
</evidence>
<evidence type="ECO:0000256" key="5">
    <source>
        <dbReference type="ARBA" id="ARBA00023288"/>
    </source>
</evidence>
<gene>
    <name evidence="6" type="primary">bamD</name>
    <name evidence="9" type="ORF">EV688_11112</name>
</gene>
<name>A0A4R2L6M6_9GAMM</name>
<proteinExistence type="inferred from homology"/>
<dbReference type="GO" id="GO:1990063">
    <property type="term" value="C:Bam protein complex"/>
    <property type="evidence" value="ECO:0007669"/>
    <property type="project" value="TreeGrafter"/>
</dbReference>
<evidence type="ECO:0000313" key="9">
    <source>
        <dbReference type="EMBL" id="TCO74855.1"/>
    </source>
</evidence>
<dbReference type="InterPro" id="IPR017689">
    <property type="entry name" value="BamD"/>
</dbReference>
<keyword evidence="3" id="KW-0564">Palmitate</keyword>
<evidence type="ECO:0000313" key="10">
    <source>
        <dbReference type="Proteomes" id="UP000294980"/>
    </source>
</evidence>
<evidence type="ECO:0000256" key="3">
    <source>
        <dbReference type="ARBA" id="ARBA00023139"/>
    </source>
</evidence>
<dbReference type="HAMAP" id="MF_00922">
    <property type="entry name" value="OM_assembly_BamD"/>
    <property type="match status" value="1"/>
</dbReference>
<dbReference type="GO" id="GO:0051205">
    <property type="term" value="P:protein insertion into membrane"/>
    <property type="evidence" value="ECO:0007669"/>
    <property type="project" value="UniProtKB-UniRule"/>
</dbReference>
<evidence type="ECO:0000256" key="6">
    <source>
        <dbReference type="HAMAP-Rule" id="MF_00922"/>
    </source>
</evidence>
<comment type="caution">
    <text evidence="9">The sequence shown here is derived from an EMBL/GenBank/DDBJ whole genome shotgun (WGS) entry which is preliminary data.</text>
</comment>
<dbReference type="NCBIfam" id="TIGR03302">
    <property type="entry name" value="OM_YfiO"/>
    <property type="match status" value="1"/>
</dbReference>
<keyword evidence="2 6" id="KW-0472">Membrane</keyword>
<evidence type="ECO:0000259" key="8">
    <source>
        <dbReference type="Pfam" id="PF13525"/>
    </source>
</evidence>
<dbReference type="PANTHER" id="PTHR37423:SF1">
    <property type="entry name" value="OUTER MEMBRANE PROTEIN ASSEMBLY FACTOR BAMD"/>
    <property type="match status" value="1"/>
</dbReference>
<keyword evidence="5" id="KW-0449">Lipoprotein</keyword>
<dbReference type="Pfam" id="PF13525">
    <property type="entry name" value="YfiO"/>
    <property type="match status" value="1"/>
</dbReference>
<dbReference type="CDD" id="cd15830">
    <property type="entry name" value="BamD"/>
    <property type="match status" value="1"/>
</dbReference>
<dbReference type="GO" id="GO:0043165">
    <property type="term" value="P:Gram-negative-bacterium-type cell outer membrane assembly"/>
    <property type="evidence" value="ECO:0007669"/>
    <property type="project" value="UniProtKB-UniRule"/>
</dbReference>
<evidence type="ECO:0000256" key="2">
    <source>
        <dbReference type="ARBA" id="ARBA00023136"/>
    </source>
</evidence>
<protein>
    <recommendedName>
        <fullName evidence="6">Outer membrane protein assembly factor BamD</fullName>
    </recommendedName>
</protein>
<organism evidence="9 10">
    <name type="scientific">Chromatocurvus halotolerans</name>
    <dbReference type="NCBI Taxonomy" id="1132028"/>
    <lineage>
        <taxon>Bacteria</taxon>
        <taxon>Pseudomonadati</taxon>
        <taxon>Pseudomonadota</taxon>
        <taxon>Gammaproteobacteria</taxon>
        <taxon>Cellvibrionales</taxon>
        <taxon>Halieaceae</taxon>
        <taxon>Chromatocurvus</taxon>
    </lineage>
</organism>
<dbReference type="InterPro" id="IPR011990">
    <property type="entry name" value="TPR-like_helical_dom_sf"/>
</dbReference>
<dbReference type="InterPro" id="IPR039565">
    <property type="entry name" value="BamD-like"/>
</dbReference>
<evidence type="ECO:0000256" key="4">
    <source>
        <dbReference type="ARBA" id="ARBA00023237"/>
    </source>
</evidence>
<keyword evidence="1 6" id="KW-0732">Signal</keyword>
<feature type="region of interest" description="Disordered" evidence="7">
    <location>
        <begin position="1"/>
        <end position="20"/>
    </location>
</feature>
<evidence type="ECO:0000256" key="7">
    <source>
        <dbReference type="SAM" id="MobiDB-lite"/>
    </source>
</evidence>
<keyword evidence="4 6" id="KW-0998">Cell outer membrane</keyword>
<feature type="domain" description="Outer membrane lipoprotein BamD-like" evidence="8">
    <location>
        <begin position="57"/>
        <end position="260"/>
    </location>
</feature>
<dbReference type="Proteomes" id="UP000294980">
    <property type="component" value="Unassembled WGS sequence"/>
</dbReference>
<comment type="similarity">
    <text evidence="6">Belongs to the BamD family.</text>
</comment>
<dbReference type="EMBL" id="SLWX01000011">
    <property type="protein sequence ID" value="TCO74855.1"/>
    <property type="molecule type" value="Genomic_DNA"/>
</dbReference>
<dbReference type="PANTHER" id="PTHR37423">
    <property type="entry name" value="SOLUBLE LYTIC MUREIN TRANSGLYCOSYLASE-RELATED"/>
    <property type="match status" value="1"/>
</dbReference>
<comment type="subunit">
    <text evidence="6">Part of the Bam complex.</text>
</comment>
<comment type="subcellular location">
    <subcellularLocation>
        <location evidence="6">Cell outer membrane</location>
    </subcellularLocation>
</comment>